<gene>
    <name evidence="2" type="ORF">SEMRO_1184_G250110.1</name>
</gene>
<feature type="transmembrane region" description="Helical" evidence="1">
    <location>
        <begin position="248"/>
        <end position="273"/>
    </location>
</feature>
<feature type="transmembrane region" description="Helical" evidence="1">
    <location>
        <begin position="214"/>
        <end position="242"/>
    </location>
</feature>
<evidence type="ECO:0000256" key="1">
    <source>
        <dbReference type="SAM" id="Phobius"/>
    </source>
</evidence>
<feature type="transmembrane region" description="Helical" evidence="1">
    <location>
        <begin position="146"/>
        <end position="165"/>
    </location>
</feature>
<proteinExistence type="predicted"/>
<feature type="transmembrane region" description="Helical" evidence="1">
    <location>
        <begin position="171"/>
        <end position="193"/>
    </location>
</feature>
<keyword evidence="1" id="KW-1133">Transmembrane helix</keyword>
<keyword evidence="3" id="KW-1185">Reference proteome</keyword>
<accession>A0A9N8EHP2</accession>
<name>A0A9N8EHP2_9STRA</name>
<dbReference type="EMBL" id="CAICTM010001182">
    <property type="protein sequence ID" value="CAB9521312.1"/>
    <property type="molecule type" value="Genomic_DNA"/>
</dbReference>
<evidence type="ECO:0000313" key="3">
    <source>
        <dbReference type="Proteomes" id="UP001153069"/>
    </source>
</evidence>
<reference evidence="2" key="1">
    <citation type="submission" date="2020-06" db="EMBL/GenBank/DDBJ databases">
        <authorList>
            <consortium name="Plant Systems Biology data submission"/>
        </authorList>
    </citation>
    <scope>NUCLEOTIDE SEQUENCE</scope>
    <source>
        <strain evidence="2">D6</strain>
    </source>
</reference>
<sequence>MKYQMSINNLATLETMVPLAIFMALFWTIVMEVTQSWIIQKLPKTKWWSRAALPASQMMVNFGFPKNVTELQVKEFFAFLTTICVNHILSAIPMLPVVYYGWGNVSETWKCLFLLGSISDVGLDIYDTIKSTKRTFSKNDPSPLPVGFWLIVAVMHHSLALALTIPMNLRYIHLAQYHETIVSLLFAGGFCYASGNYKFTLDVSKTWDMIQYKVIVVAQLLIILYTRVYLWFPTCVSMFVYFKSEGDFLFAYGGAFVAFIFSLFNVVMVVDAIKAAVKWLPKKLPSSHSTKKYEAPTAVEHECKMERKRRTATGAQMFRNSLTKRDATRMVN</sequence>
<dbReference type="AlphaFoldDB" id="A0A9N8EHP2"/>
<evidence type="ECO:0000313" key="2">
    <source>
        <dbReference type="EMBL" id="CAB9521312.1"/>
    </source>
</evidence>
<organism evidence="2 3">
    <name type="scientific">Seminavis robusta</name>
    <dbReference type="NCBI Taxonomy" id="568900"/>
    <lineage>
        <taxon>Eukaryota</taxon>
        <taxon>Sar</taxon>
        <taxon>Stramenopiles</taxon>
        <taxon>Ochrophyta</taxon>
        <taxon>Bacillariophyta</taxon>
        <taxon>Bacillariophyceae</taxon>
        <taxon>Bacillariophycidae</taxon>
        <taxon>Naviculales</taxon>
        <taxon>Naviculaceae</taxon>
        <taxon>Seminavis</taxon>
    </lineage>
</organism>
<dbReference type="OrthoDB" id="412987at2759"/>
<protein>
    <submittedName>
        <fullName evidence="2">Uncharacterized protein</fullName>
    </submittedName>
</protein>
<comment type="caution">
    <text evidence="2">The sequence shown here is derived from an EMBL/GenBank/DDBJ whole genome shotgun (WGS) entry which is preliminary data.</text>
</comment>
<dbReference type="Proteomes" id="UP001153069">
    <property type="component" value="Unassembled WGS sequence"/>
</dbReference>
<feature type="transmembrane region" description="Helical" evidence="1">
    <location>
        <begin position="76"/>
        <end position="102"/>
    </location>
</feature>
<feature type="transmembrane region" description="Helical" evidence="1">
    <location>
        <begin position="7"/>
        <end position="27"/>
    </location>
</feature>
<keyword evidence="1" id="KW-0472">Membrane</keyword>
<keyword evidence="1" id="KW-0812">Transmembrane</keyword>